<feature type="non-terminal residue" evidence="1">
    <location>
        <position position="47"/>
    </location>
</feature>
<evidence type="ECO:0000313" key="1">
    <source>
        <dbReference type="EMBL" id="MCI57885.1"/>
    </source>
</evidence>
<name>A0A392TD70_9FABA</name>
<comment type="caution">
    <text evidence="1">The sequence shown here is derived from an EMBL/GenBank/DDBJ whole genome shotgun (WGS) entry which is preliminary data.</text>
</comment>
<dbReference type="EMBL" id="LXQA010536664">
    <property type="protein sequence ID" value="MCI57885.1"/>
    <property type="molecule type" value="Genomic_DNA"/>
</dbReference>
<keyword evidence="2" id="KW-1185">Reference proteome</keyword>
<accession>A0A392TD70</accession>
<dbReference type="Proteomes" id="UP000265520">
    <property type="component" value="Unassembled WGS sequence"/>
</dbReference>
<proteinExistence type="predicted"/>
<organism evidence="1 2">
    <name type="scientific">Trifolium medium</name>
    <dbReference type="NCBI Taxonomy" id="97028"/>
    <lineage>
        <taxon>Eukaryota</taxon>
        <taxon>Viridiplantae</taxon>
        <taxon>Streptophyta</taxon>
        <taxon>Embryophyta</taxon>
        <taxon>Tracheophyta</taxon>
        <taxon>Spermatophyta</taxon>
        <taxon>Magnoliopsida</taxon>
        <taxon>eudicotyledons</taxon>
        <taxon>Gunneridae</taxon>
        <taxon>Pentapetalae</taxon>
        <taxon>rosids</taxon>
        <taxon>fabids</taxon>
        <taxon>Fabales</taxon>
        <taxon>Fabaceae</taxon>
        <taxon>Papilionoideae</taxon>
        <taxon>50 kb inversion clade</taxon>
        <taxon>NPAAA clade</taxon>
        <taxon>Hologalegina</taxon>
        <taxon>IRL clade</taxon>
        <taxon>Trifolieae</taxon>
        <taxon>Trifolium</taxon>
    </lineage>
</organism>
<dbReference type="PANTHER" id="PTHR46801">
    <property type="entry name" value="OS06G0309200 PROTEIN"/>
    <property type="match status" value="1"/>
</dbReference>
<protein>
    <submittedName>
        <fullName evidence="1">LBP/BPI/CETP family carboxy-terminal domain protein</fullName>
    </submittedName>
</protein>
<evidence type="ECO:0000313" key="2">
    <source>
        <dbReference type="Proteomes" id="UP000265520"/>
    </source>
</evidence>
<sequence length="47" mass="4857">MQINISVSSLPVIQVGYQDIGATLSVDITIDVLEGGEVIPVACISVV</sequence>
<dbReference type="InterPro" id="IPR045897">
    <property type="entry name" value="BPI/LBP_pln"/>
</dbReference>
<dbReference type="AlphaFoldDB" id="A0A392TD70"/>
<dbReference type="PANTHER" id="PTHR46801:SF2">
    <property type="entry name" value="LIPOPOLYSACCHARIDE-BINDING PROTEIN"/>
    <property type="match status" value="1"/>
</dbReference>
<reference evidence="1 2" key="1">
    <citation type="journal article" date="2018" name="Front. Plant Sci.">
        <title>Red Clover (Trifolium pratense) and Zigzag Clover (T. medium) - A Picture of Genomic Similarities and Differences.</title>
        <authorList>
            <person name="Dluhosova J."/>
            <person name="Istvanek J."/>
            <person name="Nedelnik J."/>
            <person name="Repkova J."/>
        </authorList>
    </citation>
    <scope>NUCLEOTIDE SEQUENCE [LARGE SCALE GENOMIC DNA]</scope>
    <source>
        <strain evidence="2">cv. 10/8</strain>
        <tissue evidence="1">Leaf</tissue>
    </source>
</reference>